<name>A0A6H5I752_9HYME</name>
<dbReference type="Proteomes" id="UP000479190">
    <property type="component" value="Unassembled WGS sequence"/>
</dbReference>
<sequence>MKTKSKERVCAWCNSLKADLWRTYTPNLPYALSFVSKLNLGSDQICKKICKRLLSQDLMRNYFSSGYCVGTRPPTIPGSGKRVASRLPPALLQLLATRVLRRREKFTPAVFPLKWRFAAKPASSDASRASSRCLRTKKSTPKVAAIGQVRRERASLVGSASEDTGGLGGDVARGPFPITTRQARRGATQRPGECRLAFVQSCAHHGGFHTGVWSRRTWDYSLRRANFEGQPELGMIFARAPITPDGLPRLTVRRGYRTSGLASDVCVRPGCLRSLKCQLLRLESLERRTRTCGIAAFSRVFDSDIDAGGQHTLRCRRRSDDDNEQSPSKLRRGRIALYRTVHRSGPELELVEKTPCAVHRRTLDHSSRGKGEHILTRNALAIILAK</sequence>
<gene>
    <name evidence="2" type="ORF">TBRA_LOCUS2748</name>
</gene>
<organism evidence="2 3">
    <name type="scientific">Trichogramma brassicae</name>
    <dbReference type="NCBI Taxonomy" id="86971"/>
    <lineage>
        <taxon>Eukaryota</taxon>
        <taxon>Metazoa</taxon>
        <taxon>Ecdysozoa</taxon>
        <taxon>Arthropoda</taxon>
        <taxon>Hexapoda</taxon>
        <taxon>Insecta</taxon>
        <taxon>Pterygota</taxon>
        <taxon>Neoptera</taxon>
        <taxon>Endopterygota</taxon>
        <taxon>Hymenoptera</taxon>
        <taxon>Apocrita</taxon>
        <taxon>Proctotrupomorpha</taxon>
        <taxon>Chalcidoidea</taxon>
        <taxon>Trichogrammatidae</taxon>
        <taxon>Trichogramma</taxon>
    </lineage>
</organism>
<feature type="region of interest" description="Disordered" evidence="1">
    <location>
        <begin position="155"/>
        <end position="176"/>
    </location>
</feature>
<keyword evidence="3" id="KW-1185">Reference proteome</keyword>
<protein>
    <submittedName>
        <fullName evidence="2">Uncharacterized protein</fullName>
    </submittedName>
</protein>
<evidence type="ECO:0000313" key="3">
    <source>
        <dbReference type="Proteomes" id="UP000479190"/>
    </source>
</evidence>
<dbReference type="EMBL" id="CADCXV010000539">
    <property type="protein sequence ID" value="CAB0030758.1"/>
    <property type="molecule type" value="Genomic_DNA"/>
</dbReference>
<proteinExistence type="predicted"/>
<dbReference type="AlphaFoldDB" id="A0A6H5I752"/>
<evidence type="ECO:0000256" key="1">
    <source>
        <dbReference type="SAM" id="MobiDB-lite"/>
    </source>
</evidence>
<reference evidence="2 3" key="1">
    <citation type="submission" date="2020-02" db="EMBL/GenBank/DDBJ databases">
        <authorList>
            <person name="Ferguson B K."/>
        </authorList>
    </citation>
    <scope>NUCLEOTIDE SEQUENCE [LARGE SCALE GENOMIC DNA]</scope>
</reference>
<evidence type="ECO:0000313" key="2">
    <source>
        <dbReference type="EMBL" id="CAB0030758.1"/>
    </source>
</evidence>
<accession>A0A6H5I752</accession>